<dbReference type="InterPro" id="IPR056884">
    <property type="entry name" value="NPHP3-like_N"/>
</dbReference>
<dbReference type="InterPro" id="IPR036770">
    <property type="entry name" value="Ankyrin_rpt-contain_sf"/>
</dbReference>
<protein>
    <submittedName>
        <fullName evidence="6">Uncharacterized protein</fullName>
    </submittedName>
</protein>
<evidence type="ECO:0000256" key="2">
    <source>
        <dbReference type="PROSITE-ProRule" id="PRU00023"/>
    </source>
</evidence>
<dbReference type="HOGENOM" id="CLU_000288_34_14_1"/>
<organism evidence="6 7">
    <name type="scientific">Stachybotrys chartarum (strain CBS 109288 / IBT 7711)</name>
    <name type="common">Toxic black mold</name>
    <name type="synonym">Stilbospora chartarum</name>
    <dbReference type="NCBI Taxonomy" id="1280523"/>
    <lineage>
        <taxon>Eukaryota</taxon>
        <taxon>Fungi</taxon>
        <taxon>Dikarya</taxon>
        <taxon>Ascomycota</taxon>
        <taxon>Pezizomycotina</taxon>
        <taxon>Sordariomycetes</taxon>
        <taxon>Hypocreomycetidae</taxon>
        <taxon>Hypocreales</taxon>
        <taxon>Stachybotryaceae</taxon>
        <taxon>Stachybotrys</taxon>
    </lineage>
</organism>
<dbReference type="SMART" id="SM00248">
    <property type="entry name" value="ANK"/>
    <property type="match status" value="7"/>
</dbReference>
<dbReference type="AlphaFoldDB" id="A0A084AW58"/>
<feature type="repeat" description="ANK" evidence="2">
    <location>
        <begin position="905"/>
        <end position="938"/>
    </location>
</feature>
<name>A0A084AW58_STACB</name>
<feature type="repeat" description="ANK" evidence="2">
    <location>
        <begin position="1049"/>
        <end position="1073"/>
    </location>
</feature>
<dbReference type="InterPro" id="IPR002110">
    <property type="entry name" value="Ankyrin_rpt"/>
</dbReference>
<dbReference type="Pfam" id="PF06985">
    <property type="entry name" value="HET"/>
    <property type="match status" value="1"/>
</dbReference>
<sequence>MRLLQLLADGTLRLTEDLVSDIPPYAILSHTWGDNSQEVTLKDITEGRGTQKAGYRKITFCGEQAARQGLSYFWVDTCCIDKSSSAELSEAIISMFRWYKNSTKCYVYLSDVYRRSEAPDDLHPRASWKLAFRKSRWFARGWTLQELLAPLHVDFFSCEGEYLGNKASLESLIHDVTRIPISALRGNPLGEFSDLERLSWAESRHTKREEDKAYCLLGIFDVQIAPLYGEGGMRSMSRLRSEIHKRSNGYSLSAPATQTQNDRQEQAISNDRKPTKAERQNLVQSLKFDQIYARLSDLRPPKQQTCTWIMETEEYRHWSNDRSQKQHSGFLWIKGKPGAGKSILMKYLLTTSKTILSHTKTISFFFNARGAVLERSTKGLYRSLLFQLLSDPGLQTSLDEIFLQLDETVQLNDWKLEVLKDAFARVVAKLKRPIVCYVDALDECPEEEVRDMVYFFEEISSQAVGHQGRLRICLSSRHYPHITITRGLSLVLEQQSQHTSDIVRYVDSELRIGNSTNAVDIRKRVVAKASGVFLWVALVVPLLNKTFDRGNIQAMNRHLETLPTELSTLFQDLISHNTEDREELLRCLQCVLFAETPLRLDQLYSAVQACTEPSRGCYLDRSCVDRDIMHRKILDISRGVIEETRGTKRTMQFIHESVRDFLLNKEGLKQLWSFTPHDFIAESHGWLARHCLSQLMTNMADKAFIPAFATEPYSRVMRLREIFPFLEYAILNVLHHSNAAQALGSSQVAFLTEFPLQRWLKLYNAFTCNIGSHFLPDTGLLYLLAHFNLIDLVRIHPDRNRHHRTYGGRCRLPWLAAATQQSKAVLEYLSIQIYSDNGISIPMSREEKEALYHPSIVGQINRRLAKPSTHPKSLIFYLACLDQSSIIQAILLSDPHEHPDARDEWGRTPLSYAAENGRVDTVRQLLNLKGVDSCSMDNSGRTPLFHAMCHQRQDVVVLFLGEKWSSSKNEAMVGSKRAVRANPLFVRVLKALNEDSVKKYLEMCAFTMHAKDDFGRTILSYAAELGMMNIVQEYIRQEDVDLGPKDAWDGETPLMHAARDGHKAVVELLLLSGRVDPDQMDKFGWTPLMYAAEKGHEAVVELLLLSGKVDPDQMNIFGWTPLMSAVERGNKAIVELLLLSDRVDPDQNDIFRGTALSSAIRIGFKEIAEVLFDSGRANPYLADISGYTPELYARERGWTDLVERFSKYKCPIVIISWRLAYYKVGDALCFGFQKLPRPS</sequence>
<evidence type="ECO:0000313" key="7">
    <source>
        <dbReference type="Proteomes" id="UP000028045"/>
    </source>
</evidence>
<gene>
    <name evidence="6" type="ORF">S7711_02072</name>
</gene>
<keyword evidence="7" id="KW-1185">Reference proteome</keyword>
<reference evidence="6 7" key="1">
    <citation type="journal article" date="2014" name="BMC Genomics">
        <title>Comparative genome sequencing reveals chemotype-specific gene clusters in the toxigenic black mold Stachybotrys.</title>
        <authorList>
            <person name="Semeiks J."/>
            <person name="Borek D."/>
            <person name="Otwinowski Z."/>
            <person name="Grishin N.V."/>
        </authorList>
    </citation>
    <scope>NUCLEOTIDE SEQUENCE [LARGE SCALE GENOMIC DNA]</scope>
    <source>
        <strain evidence="7">CBS 109288 / IBT 7711</strain>
    </source>
</reference>
<proteinExistence type="predicted"/>
<feature type="compositionally biased region" description="Basic and acidic residues" evidence="3">
    <location>
        <begin position="262"/>
        <end position="276"/>
    </location>
</feature>
<feature type="domain" description="Heterokaryon incompatibility" evidence="4">
    <location>
        <begin position="25"/>
        <end position="116"/>
    </location>
</feature>
<accession>A0A084AW58</accession>
<keyword evidence="2" id="KW-0040">ANK repeat</keyword>
<feature type="compositionally biased region" description="Polar residues" evidence="3">
    <location>
        <begin position="249"/>
        <end position="261"/>
    </location>
</feature>
<dbReference type="Pfam" id="PF24883">
    <property type="entry name" value="NPHP3_N"/>
    <property type="match status" value="1"/>
</dbReference>
<evidence type="ECO:0000259" key="5">
    <source>
        <dbReference type="Pfam" id="PF24883"/>
    </source>
</evidence>
<evidence type="ECO:0000259" key="4">
    <source>
        <dbReference type="Pfam" id="PF06985"/>
    </source>
</evidence>
<dbReference type="PANTHER" id="PTHR10622">
    <property type="entry name" value="HET DOMAIN-CONTAINING PROTEIN"/>
    <property type="match status" value="1"/>
</dbReference>
<dbReference type="Gene3D" id="1.25.40.20">
    <property type="entry name" value="Ankyrin repeat-containing domain"/>
    <property type="match status" value="2"/>
</dbReference>
<evidence type="ECO:0000256" key="1">
    <source>
        <dbReference type="ARBA" id="ARBA00022737"/>
    </source>
</evidence>
<dbReference type="Proteomes" id="UP000028045">
    <property type="component" value="Unassembled WGS sequence"/>
</dbReference>
<evidence type="ECO:0000313" key="6">
    <source>
        <dbReference type="EMBL" id="KEY69537.1"/>
    </source>
</evidence>
<dbReference type="SUPFAM" id="SSF52540">
    <property type="entry name" value="P-loop containing nucleoside triphosphate hydrolases"/>
    <property type="match status" value="1"/>
</dbReference>
<dbReference type="SUPFAM" id="SSF48403">
    <property type="entry name" value="Ankyrin repeat"/>
    <property type="match status" value="2"/>
</dbReference>
<keyword evidence="1" id="KW-0677">Repeat</keyword>
<dbReference type="PANTHER" id="PTHR10622:SF10">
    <property type="entry name" value="HET DOMAIN-CONTAINING PROTEIN"/>
    <property type="match status" value="1"/>
</dbReference>
<feature type="domain" description="Nephrocystin 3-like N-terminal" evidence="5">
    <location>
        <begin position="304"/>
        <end position="477"/>
    </location>
</feature>
<dbReference type="InterPro" id="IPR027417">
    <property type="entry name" value="P-loop_NTPase"/>
</dbReference>
<feature type="region of interest" description="Disordered" evidence="3">
    <location>
        <begin position="249"/>
        <end position="276"/>
    </location>
</feature>
<dbReference type="EMBL" id="KL648525">
    <property type="protein sequence ID" value="KEY69537.1"/>
    <property type="molecule type" value="Genomic_DNA"/>
</dbReference>
<feature type="repeat" description="ANK" evidence="2">
    <location>
        <begin position="1083"/>
        <end position="1107"/>
    </location>
</feature>
<dbReference type="PROSITE" id="PS50088">
    <property type="entry name" value="ANK_REPEAT"/>
    <property type="match status" value="3"/>
</dbReference>
<dbReference type="Pfam" id="PF12796">
    <property type="entry name" value="Ank_2"/>
    <property type="match status" value="2"/>
</dbReference>
<dbReference type="PROSITE" id="PS50297">
    <property type="entry name" value="ANK_REP_REGION"/>
    <property type="match status" value="3"/>
</dbReference>
<evidence type="ECO:0000256" key="3">
    <source>
        <dbReference type="SAM" id="MobiDB-lite"/>
    </source>
</evidence>
<dbReference type="Gene3D" id="3.40.50.300">
    <property type="entry name" value="P-loop containing nucleotide triphosphate hydrolases"/>
    <property type="match status" value="1"/>
</dbReference>
<dbReference type="InterPro" id="IPR010730">
    <property type="entry name" value="HET"/>
</dbReference>